<proteinExistence type="inferred from homology"/>
<dbReference type="EMBL" id="JAGYWB010000003">
    <property type="protein sequence ID" value="KAI0527235.1"/>
    <property type="molecule type" value="Genomic_DNA"/>
</dbReference>
<dbReference type="PANTHER" id="PTHR31413">
    <property type="entry name" value="AFP HOMOLOG 2"/>
    <property type="match status" value="1"/>
</dbReference>
<evidence type="ECO:0000256" key="3">
    <source>
        <dbReference type="ARBA" id="ARBA00023242"/>
    </source>
</evidence>
<feature type="region of interest" description="Disordered" evidence="5">
    <location>
        <begin position="34"/>
        <end position="87"/>
    </location>
</feature>
<evidence type="ECO:0000256" key="5">
    <source>
        <dbReference type="SAM" id="MobiDB-lite"/>
    </source>
</evidence>
<evidence type="ECO:0000313" key="7">
    <source>
        <dbReference type="Proteomes" id="UP000829196"/>
    </source>
</evidence>
<comment type="function">
    <text evidence="4">Acts as a negative regulator of abscisic acid (ABA) response.</text>
</comment>
<dbReference type="InterPro" id="IPR032310">
    <property type="entry name" value="NLS_NINJA_AFP-like"/>
</dbReference>
<comment type="similarity">
    <text evidence="2 4">Belongs to the Ninja family.</text>
</comment>
<protein>
    <recommendedName>
        <fullName evidence="4">Ninja-family protein</fullName>
    </recommendedName>
    <alternativeName>
        <fullName evidence="4">ABI-binding protein</fullName>
    </alternativeName>
</protein>
<keyword evidence="7" id="KW-1185">Reference proteome</keyword>
<evidence type="ECO:0000256" key="4">
    <source>
        <dbReference type="RuleBase" id="RU369029"/>
    </source>
</evidence>
<dbReference type="GO" id="GO:0007165">
    <property type="term" value="P:signal transduction"/>
    <property type="evidence" value="ECO:0007669"/>
    <property type="project" value="InterPro"/>
</dbReference>
<dbReference type="OrthoDB" id="667358at2759"/>
<accession>A0A8T3C601</accession>
<evidence type="ECO:0000256" key="1">
    <source>
        <dbReference type="ARBA" id="ARBA00004123"/>
    </source>
</evidence>
<dbReference type="InterPro" id="IPR031307">
    <property type="entry name" value="Ninja_fam"/>
</dbReference>
<comment type="caution">
    <text evidence="6">The sequence shown here is derived from an EMBL/GenBank/DDBJ whole genome shotgun (WGS) entry which is preliminary data.</text>
</comment>
<organism evidence="6 7">
    <name type="scientific">Dendrobium nobile</name>
    <name type="common">Orchid</name>
    <dbReference type="NCBI Taxonomy" id="94219"/>
    <lineage>
        <taxon>Eukaryota</taxon>
        <taxon>Viridiplantae</taxon>
        <taxon>Streptophyta</taxon>
        <taxon>Embryophyta</taxon>
        <taxon>Tracheophyta</taxon>
        <taxon>Spermatophyta</taxon>
        <taxon>Magnoliopsida</taxon>
        <taxon>Liliopsida</taxon>
        <taxon>Asparagales</taxon>
        <taxon>Orchidaceae</taxon>
        <taxon>Epidendroideae</taxon>
        <taxon>Malaxideae</taxon>
        <taxon>Dendrobiinae</taxon>
        <taxon>Dendrobium</taxon>
    </lineage>
</organism>
<evidence type="ECO:0000313" key="6">
    <source>
        <dbReference type="EMBL" id="KAI0527235.1"/>
    </source>
</evidence>
<dbReference type="Pfam" id="PF16136">
    <property type="entry name" value="NLS_NINJA_AFP"/>
    <property type="match status" value="1"/>
</dbReference>
<evidence type="ECO:0000256" key="2">
    <source>
        <dbReference type="ARBA" id="ARBA00006081"/>
    </source>
</evidence>
<comment type="subcellular location">
    <subcellularLocation>
        <location evidence="1 4">Nucleus</location>
    </subcellularLocation>
</comment>
<dbReference type="SMR" id="A0A8T3C601"/>
<dbReference type="GO" id="GO:0045892">
    <property type="term" value="P:negative regulation of DNA-templated transcription"/>
    <property type="evidence" value="ECO:0007669"/>
    <property type="project" value="TreeGrafter"/>
</dbReference>
<sequence>MRLVRSSSIATLSVFSNEPASSSLVRTCSLPVEANEENRKRKEMQSLKRLEAKRKRTEKRSSSRTPMASAGSGDPKEEPNRAGACGRAVLNLMEERWKNLRSQA</sequence>
<dbReference type="Proteomes" id="UP000829196">
    <property type="component" value="Unassembled WGS sequence"/>
</dbReference>
<gene>
    <name evidence="6" type="ORF">KFK09_002834</name>
</gene>
<dbReference type="AlphaFoldDB" id="A0A8T3C601"/>
<name>A0A8T3C601_DENNO</name>
<dbReference type="GO" id="GO:0005634">
    <property type="term" value="C:nucleus"/>
    <property type="evidence" value="ECO:0007669"/>
    <property type="project" value="UniProtKB-SubCell"/>
</dbReference>
<reference evidence="6" key="1">
    <citation type="journal article" date="2022" name="Front. Genet.">
        <title>Chromosome-Scale Assembly of the Dendrobium nobile Genome Provides Insights Into the Molecular Mechanism of the Biosynthesis of the Medicinal Active Ingredient of Dendrobium.</title>
        <authorList>
            <person name="Xu Q."/>
            <person name="Niu S.-C."/>
            <person name="Li K.-L."/>
            <person name="Zheng P.-J."/>
            <person name="Zhang X.-J."/>
            <person name="Jia Y."/>
            <person name="Liu Y."/>
            <person name="Niu Y.-X."/>
            <person name="Yu L.-H."/>
            <person name="Chen D.-F."/>
            <person name="Zhang G.-Q."/>
        </authorList>
    </citation>
    <scope>NUCLEOTIDE SEQUENCE</scope>
    <source>
        <tissue evidence="6">Leaf</tissue>
    </source>
</reference>
<keyword evidence="3 4" id="KW-0539">Nucleus</keyword>
<dbReference type="PANTHER" id="PTHR31413:SF31">
    <property type="entry name" value="NINJA-FAMILY PROTEIN AFP3"/>
    <property type="match status" value="1"/>
</dbReference>
<feature type="compositionally biased region" description="Basic and acidic residues" evidence="5">
    <location>
        <begin position="36"/>
        <end position="50"/>
    </location>
</feature>